<accession>Q69TF2</accession>
<proteinExistence type="predicted"/>
<dbReference type="EMBL" id="AP004754">
    <property type="protein sequence ID" value="BAD35855.1"/>
    <property type="molecule type" value="Genomic_DNA"/>
</dbReference>
<feature type="region of interest" description="Disordered" evidence="1">
    <location>
        <begin position="59"/>
        <end position="88"/>
    </location>
</feature>
<organism evidence="2 3">
    <name type="scientific">Oryza sativa subsp. japonica</name>
    <name type="common">Rice</name>
    <dbReference type="NCBI Taxonomy" id="39947"/>
    <lineage>
        <taxon>Eukaryota</taxon>
        <taxon>Viridiplantae</taxon>
        <taxon>Streptophyta</taxon>
        <taxon>Embryophyta</taxon>
        <taxon>Tracheophyta</taxon>
        <taxon>Spermatophyta</taxon>
        <taxon>Magnoliopsida</taxon>
        <taxon>Liliopsida</taxon>
        <taxon>Poales</taxon>
        <taxon>Poaceae</taxon>
        <taxon>BOP clade</taxon>
        <taxon>Oryzoideae</taxon>
        <taxon>Oryzeae</taxon>
        <taxon>Oryzinae</taxon>
        <taxon>Oryza</taxon>
        <taxon>Oryza sativa</taxon>
    </lineage>
</organism>
<protein>
    <submittedName>
        <fullName evidence="2">Uncharacterized protein</fullName>
    </submittedName>
</protein>
<feature type="region of interest" description="Disordered" evidence="1">
    <location>
        <begin position="1"/>
        <end position="31"/>
    </location>
</feature>
<feature type="compositionally biased region" description="Basic and acidic residues" evidence="1">
    <location>
        <begin position="59"/>
        <end position="70"/>
    </location>
</feature>
<feature type="compositionally biased region" description="Basic and acidic residues" evidence="1">
    <location>
        <begin position="1"/>
        <end position="12"/>
    </location>
</feature>
<evidence type="ECO:0000256" key="1">
    <source>
        <dbReference type="SAM" id="MobiDB-lite"/>
    </source>
</evidence>
<name>Q69TF2_ORYSJ</name>
<gene>
    <name evidence="2" type="primary">P0529B09.18</name>
</gene>
<dbReference type="AlphaFoldDB" id="Q69TF2"/>
<dbReference type="Proteomes" id="UP000000763">
    <property type="component" value="Chromosome 6"/>
</dbReference>
<evidence type="ECO:0000313" key="2">
    <source>
        <dbReference type="EMBL" id="BAD35855.1"/>
    </source>
</evidence>
<reference evidence="3" key="2">
    <citation type="journal article" date="2008" name="Nucleic Acids Res.">
        <title>The rice annotation project database (RAP-DB): 2008 update.</title>
        <authorList>
            <consortium name="The rice annotation project (RAP)"/>
        </authorList>
    </citation>
    <scope>GENOME REANNOTATION</scope>
    <source>
        <strain evidence="3">cv. Nipponbare</strain>
    </source>
</reference>
<reference evidence="3" key="1">
    <citation type="journal article" date="2005" name="Nature">
        <title>The map-based sequence of the rice genome.</title>
        <authorList>
            <consortium name="International rice genome sequencing project (IRGSP)"/>
            <person name="Matsumoto T."/>
            <person name="Wu J."/>
            <person name="Kanamori H."/>
            <person name="Katayose Y."/>
            <person name="Fujisawa M."/>
            <person name="Namiki N."/>
            <person name="Mizuno H."/>
            <person name="Yamamoto K."/>
            <person name="Antonio B.A."/>
            <person name="Baba T."/>
            <person name="Sakata K."/>
            <person name="Nagamura Y."/>
            <person name="Aoki H."/>
            <person name="Arikawa K."/>
            <person name="Arita K."/>
            <person name="Bito T."/>
            <person name="Chiden Y."/>
            <person name="Fujitsuka N."/>
            <person name="Fukunaka R."/>
            <person name="Hamada M."/>
            <person name="Harada C."/>
            <person name="Hayashi A."/>
            <person name="Hijishita S."/>
            <person name="Honda M."/>
            <person name="Hosokawa S."/>
            <person name="Ichikawa Y."/>
            <person name="Idonuma A."/>
            <person name="Iijima M."/>
            <person name="Ikeda M."/>
            <person name="Ikeno M."/>
            <person name="Ito K."/>
            <person name="Ito S."/>
            <person name="Ito T."/>
            <person name="Ito Y."/>
            <person name="Ito Y."/>
            <person name="Iwabuchi A."/>
            <person name="Kamiya K."/>
            <person name="Karasawa W."/>
            <person name="Kurita K."/>
            <person name="Katagiri S."/>
            <person name="Kikuta A."/>
            <person name="Kobayashi H."/>
            <person name="Kobayashi N."/>
            <person name="Machita K."/>
            <person name="Maehara T."/>
            <person name="Masukawa M."/>
            <person name="Mizubayashi T."/>
            <person name="Mukai Y."/>
            <person name="Nagasaki H."/>
            <person name="Nagata Y."/>
            <person name="Naito S."/>
            <person name="Nakashima M."/>
            <person name="Nakama Y."/>
            <person name="Nakamichi Y."/>
            <person name="Nakamura M."/>
            <person name="Meguro A."/>
            <person name="Negishi M."/>
            <person name="Ohta I."/>
            <person name="Ohta T."/>
            <person name="Okamoto M."/>
            <person name="Ono N."/>
            <person name="Saji S."/>
            <person name="Sakaguchi M."/>
            <person name="Sakai K."/>
            <person name="Shibata M."/>
            <person name="Shimokawa T."/>
            <person name="Song J."/>
            <person name="Takazaki Y."/>
            <person name="Terasawa K."/>
            <person name="Tsugane M."/>
            <person name="Tsuji K."/>
            <person name="Ueda S."/>
            <person name="Waki K."/>
            <person name="Yamagata H."/>
            <person name="Yamamoto M."/>
            <person name="Yamamoto S."/>
            <person name="Yamane H."/>
            <person name="Yoshiki S."/>
            <person name="Yoshihara R."/>
            <person name="Yukawa K."/>
            <person name="Zhong H."/>
            <person name="Yano M."/>
            <person name="Yuan Q."/>
            <person name="Ouyang S."/>
            <person name="Liu J."/>
            <person name="Jones K.M."/>
            <person name="Gansberger K."/>
            <person name="Moffat K."/>
            <person name="Hill J."/>
            <person name="Bera J."/>
            <person name="Fadrosh D."/>
            <person name="Jin S."/>
            <person name="Johri S."/>
            <person name="Kim M."/>
            <person name="Overton L."/>
            <person name="Reardon M."/>
            <person name="Tsitrin T."/>
            <person name="Vuong H."/>
            <person name="Weaver B."/>
            <person name="Ciecko A."/>
            <person name="Tallon L."/>
            <person name="Jackson J."/>
            <person name="Pai G."/>
            <person name="Aken S.V."/>
            <person name="Utterback T."/>
            <person name="Reidmuller S."/>
            <person name="Feldblyum T."/>
            <person name="Hsiao J."/>
            <person name="Zismann V."/>
            <person name="Iobst S."/>
            <person name="de Vazeille A.R."/>
            <person name="Buell C.R."/>
            <person name="Ying K."/>
            <person name="Li Y."/>
            <person name="Lu T."/>
            <person name="Huang Y."/>
            <person name="Zhao Q."/>
            <person name="Feng Q."/>
            <person name="Zhang L."/>
            <person name="Zhu J."/>
            <person name="Weng Q."/>
            <person name="Mu J."/>
            <person name="Lu Y."/>
            <person name="Fan D."/>
            <person name="Liu Y."/>
            <person name="Guan J."/>
            <person name="Zhang Y."/>
            <person name="Yu S."/>
            <person name="Liu X."/>
            <person name="Zhang Y."/>
            <person name="Hong G."/>
            <person name="Han B."/>
            <person name="Choisne N."/>
            <person name="Demange N."/>
            <person name="Orjeda G."/>
            <person name="Samain S."/>
            <person name="Cattolico L."/>
            <person name="Pelletier E."/>
            <person name="Couloux A."/>
            <person name="Segurens B."/>
            <person name="Wincker P."/>
            <person name="D'Hont A."/>
            <person name="Scarpelli C."/>
            <person name="Weissenbach J."/>
            <person name="Salanoubat M."/>
            <person name="Quetier F."/>
            <person name="Yu Y."/>
            <person name="Kim H.R."/>
            <person name="Rambo T."/>
            <person name="Currie J."/>
            <person name="Collura K."/>
            <person name="Luo M."/>
            <person name="Yang T."/>
            <person name="Ammiraju J.S.S."/>
            <person name="Engler F."/>
            <person name="Soderlund C."/>
            <person name="Wing R.A."/>
            <person name="Palmer L.E."/>
            <person name="de la Bastide M."/>
            <person name="Spiegel L."/>
            <person name="Nascimento L."/>
            <person name="Zutavern T."/>
            <person name="O'Shaughnessy A."/>
            <person name="Dike S."/>
            <person name="Dedhia N."/>
            <person name="Preston R."/>
            <person name="Balija V."/>
            <person name="McCombie W.R."/>
            <person name="Chow T."/>
            <person name="Chen H."/>
            <person name="Chung M."/>
            <person name="Chen C."/>
            <person name="Shaw J."/>
            <person name="Wu H."/>
            <person name="Hsiao K."/>
            <person name="Chao Y."/>
            <person name="Chu M."/>
            <person name="Cheng C."/>
            <person name="Hour A."/>
            <person name="Lee P."/>
            <person name="Lin S."/>
            <person name="Lin Y."/>
            <person name="Liou J."/>
            <person name="Liu S."/>
            <person name="Hsing Y."/>
            <person name="Raghuvanshi S."/>
            <person name="Mohanty A."/>
            <person name="Bharti A.K."/>
            <person name="Gaur A."/>
            <person name="Gupta V."/>
            <person name="Kumar D."/>
            <person name="Ravi V."/>
            <person name="Vij S."/>
            <person name="Kapur A."/>
            <person name="Khurana P."/>
            <person name="Khurana P."/>
            <person name="Khurana J.P."/>
            <person name="Tyagi A.K."/>
            <person name="Gaikwad K."/>
            <person name="Singh A."/>
            <person name="Dalal V."/>
            <person name="Srivastava S."/>
            <person name="Dixit A."/>
            <person name="Pal A.K."/>
            <person name="Ghazi I.A."/>
            <person name="Yadav M."/>
            <person name="Pandit A."/>
            <person name="Bhargava A."/>
            <person name="Sureshbabu K."/>
            <person name="Batra K."/>
            <person name="Sharma T.R."/>
            <person name="Mohapatra T."/>
            <person name="Singh N.K."/>
            <person name="Messing J."/>
            <person name="Nelson A.B."/>
            <person name="Fuks G."/>
            <person name="Kavchok S."/>
            <person name="Keizer G."/>
            <person name="Linton E."/>
            <person name="Llaca V."/>
            <person name="Song R."/>
            <person name="Tanyolac B."/>
            <person name="Young S."/>
            <person name="Ho-Il K."/>
            <person name="Hahn J.H."/>
            <person name="Sangsakoo G."/>
            <person name="Vanavichit A."/>
            <person name="de Mattos Luiz.A.T."/>
            <person name="Zimmer P.D."/>
            <person name="Malone G."/>
            <person name="Dellagostin O."/>
            <person name="de Oliveira A.C."/>
            <person name="Bevan M."/>
            <person name="Bancroft I."/>
            <person name="Minx P."/>
            <person name="Cordum H."/>
            <person name="Wilson R."/>
            <person name="Cheng Z."/>
            <person name="Jin W."/>
            <person name="Jiang J."/>
            <person name="Leong S.A."/>
            <person name="Iwama H."/>
            <person name="Gojobori T."/>
            <person name="Itoh T."/>
            <person name="Niimura Y."/>
            <person name="Fujii Y."/>
            <person name="Habara T."/>
            <person name="Sakai H."/>
            <person name="Sato Y."/>
            <person name="Wilson G."/>
            <person name="Kumar K."/>
            <person name="McCouch S."/>
            <person name="Juretic N."/>
            <person name="Hoen D."/>
            <person name="Wright S."/>
            <person name="Bruskiewich R."/>
            <person name="Bureau T."/>
            <person name="Miyao A."/>
            <person name="Hirochika H."/>
            <person name="Nishikawa T."/>
            <person name="Kadowaki K."/>
            <person name="Sugiura M."/>
            <person name="Burr B."/>
            <person name="Sasaki T."/>
        </authorList>
    </citation>
    <scope>NUCLEOTIDE SEQUENCE [LARGE SCALE GENOMIC DNA]</scope>
    <source>
        <strain evidence="3">cv. Nipponbare</strain>
    </source>
</reference>
<evidence type="ECO:0000313" key="3">
    <source>
        <dbReference type="Proteomes" id="UP000000763"/>
    </source>
</evidence>
<sequence>MAHSKRWGDQPARRRVMHCGRQGEGPRPMGEELARRRVVCGKWRGKGYGRWERSWLEGREKDRDRQERSWQGEGCSLPPGGQSKSLPTSRASSIKLALGSRALLFPLCLAHLLAASLPCALSISIPSTSSSASPPPLPHQPPVAPTANTHHLGARVAALSIKSSTSLHDLASRAALGILLRMTSTSTTAPTSASHDFDVASSELTCAILMHFLHNHNICSASS</sequence>